<keyword evidence="3" id="KW-0732">Signal</keyword>
<organism evidence="5 6">
    <name type="scientific">Bifidobacterium favimelis</name>
    <dbReference type="NCBI Taxonomy" id="3122979"/>
    <lineage>
        <taxon>Bacteria</taxon>
        <taxon>Bacillati</taxon>
        <taxon>Actinomycetota</taxon>
        <taxon>Actinomycetes</taxon>
        <taxon>Bifidobacteriales</taxon>
        <taxon>Bifidobacteriaceae</taxon>
        <taxon>Bifidobacterium</taxon>
    </lineage>
</organism>
<dbReference type="InterPro" id="IPR039424">
    <property type="entry name" value="SBP_5"/>
</dbReference>
<accession>A0ABU8ZM96</accession>
<dbReference type="EMBL" id="JBANBB010000001">
    <property type="protein sequence ID" value="MEK0306064.1"/>
    <property type="molecule type" value="Genomic_DNA"/>
</dbReference>
<dbReference type="Gene3D" id="3.10.105.10">
    <property type="entry name" value="Dipeptide-binding Protein, Domain 3"/>
    <property type="match status" value="1"/>
</dbReference>
<evidence type="ECO:0000313" key="5">
    <source>
        <dbReference type="EMBL" id="MEK0306064.1"/>
    </source>
</evidence>
<dbReference type="PIRSF" id="PIRSF002741">
    <property type="entry name" value="MppA"/>
    <property type="match status" value="1"/>
</dbReference>
<dbReference type="Proteomes" id="UP001373159">
    <property type="component" value="Unassembled WGS sequence"/>
</dbReference>
<name>A0ABU8ZM96_9BIFI</name>
<protein>
    <submittedName>
        <fullName evidence="5">ABC transporter substrate-binding protein</fullName>
    </submittedName>
</protein>
<comment type="similarity">
    <text evidence="1">Belongs to the bacterial solute-binding protein 5 family.</text>
</comment>
<dbReference type="SUPFAM" id="SSF53850">
    <property type="entry name" value="Periplasmic binding protein-like II"/>
    <property type="match status" value="1"/>
</dbReference>
<reference evidence="5 6" key="1">
    <citation type="submission" date="2024-02" db="EMBL/GenBank/DDBJ databases">
        <title>Bifidobacterium honeyensis sp. nov., isolated from the comb honey.</title>
        <authorList>
            <person name="Liu W."/>
            <person name="Li Y."/>
        </authorList>
    </citation>
    <scope>NUCLEOTIDE SEQUENCE [LARGE SCALE GENOMIC DNA]</scope>
    <source>
        <strain evidence="5 6">IMAU50988</strain>
    </source>
</reference>
<dbReference type="Gene3D" id="3.40.190.10">
    <property type="entry name" value="Periplasmic binding protein-like II"/>
    <property type="match status" value="1"/>
</dbReference>
<evidence type="ECO:0000259" key="4">
    <source>
        <dbReference type="Pfam" id="PF00496"/>
    </source>
</evidence>
<evidence type="ECO:0000313" key="6">
    <source>
        <dbReference type="Proteomes" id="UP001373159"/>
    </source>
</evidence>
<comment type="caution">
    <text evidence="5">The sequence shown here is derived from an EMBL/GenBank/DDBJ whole genome shotgun (WGS) entry which is preliminary data.</text>
</comment>
<gene>
    <name evidence="5" type="ORF">V8P97_01035</name>
</gene>
<feature type="domain" description="Solute-binding protein family 5" evidence="4">
    <location>
        <begin position="92"/>
        <end position="417"/>
    </location>
</feature>
<dbReference type="RefSeq" id="WP_340468602.1">
    <property type="nucleotide sequence ID" value="NZ_JBANBB010000001.1"/>
</dbReference>
<keyword evidence="6" id="KW-1185">Reference proteome</keyword>
<keyword evidence="2" id="KW-0813">Transport</keyword>
<proteinExistence type="inferred from homology"/>
<dbReference type="InterPro" id="IPR000914">
    <property type="entry name" value="SBP_5_dom"/>
</dbReference>
<dbReference type="Pfam" id="PF00496">
    <property type="entry name" value="SBP_bac_5"/>
    <property type="match status" value="1"/>
</dbReference>
<sequence>MPKHKRSSLKSALIFLVALAVLTAGAYLAWPYVTGGRPGGGPGLRGETSVRIGLRQAPASLDIRNEAGQEVEQALLGNVYETVTTPGDKGLPEPGLASKWDLSADRLTYTFHLRRGARFSDGSDLQSQDVLWSLEQTVKKKTPGYHGLDHLSQVTNPDPYTLVIHLSTPDAHLTRALYGRAGIVYNSRAGIDYSSSSAGSGPYTVGSWQSGRSLTLIRNKHYQGPHPAKSDQVAFSYGNSIGDQVRAVKEGRLDAAVDLTPTQADSARKTAAAGTGQALRVTTGSSRKNLVLIINNTPTSPFADQRCREVVRYAVDRTALADLQSGTAKPLNGPVNGLSPAYDPSFNPFPHDPAKAASLNTYFTNRYYRGGVRLVYHESFGAQVGERIASDLGRVNIPVKTEMVDGTTYRDRMADGQAYELTLAMMDNEDNAVFADPASLARFDKPEVQQSYRALLDAADEDGYAAGLSRYDKDLSAQSPCDWIYARTPVILAAQGLEGLPGSAVDTYLPVWGVTA</sequence>
<dbReference type="InterPro" id="IPR030678">
    <property type="entry name" value="Peptide/Ni-bd"/>
</dbReference>
<evidence type="ECO:0000256" key="3">
    <source>
        <dbReference type="ARBA" id="ARBA00022729"/>
    </source>
</evidence>
<dbReference type="PANTHER" id="PTHR30290">
    <property type="entry name" value="PERIPLASMIC BINDING COMPONENT OF ABC TRANSPORTER"/>
    <property type="match status" value="1"/>
</dbReference>
<dbReference type="PANTHER" id="PTHR30290:SF9">
    <property type="entry name" value="OLIGOPEPTIDE-BINDING PROTEIN APPA"/>
    <property type="match status" value="1"/>
</dbReference>
<evidence type="ECO:0000256" key="1">
    <source>
        <dbReference type="ARBA" id="ARBA00005695"/>
    </source>
</evidence>
<evidence type="ECO:0000256" key="2">
    <source>
        <dbReference type="ARBA" id="ARBA00022448"/>
    </source>
</evidence>